<proteinExistence type="predicted"/>
<evidence type="ECO:0000313" key="2">
    <source>
        <dbReference type="EMBL" id="GAA5525822.1"/>
    </source>
</evidence>
<evidence type="ECO:0008006" key="4">
    <source>
        <dbReference type="Google" id="ProtNLM"/>
    </source>
</evidence>
<reference evidence="2 3" key="1">
    <citation type="submission" date="2024-02" db="EMBL/GenBank/DDBJ databases">
        <title>Microbulbifer aestuariivivens NBRC 112533.</title>
        <authorList>
            <person name="Ichikawa N."/>
            <person name="Katano-Makiyama Y."/>
            <person name="Hidaka K."/>
        </authorList>
    </citation>
    <scope>NUCLEOTIDE SEQUENCE [LARGE SCALE GENOMIC DNA]</scope>
    <source>
        <strain evidence="2 3">NBRC 112533</strain>
    </source>
</reference>
<keyword evidence="1" id="KW-0732">Signal</keyword>
<dbReference type="EMBL" id="BAABRT010000021">
    <property type="protein sequence ID" value="GAA5525822.1"/>
    <property type="molecule type" value="Genomic_DNA"/>
</dbReference>
<evidence type="ECO:0000313" key="3">
    <source>
        <dbReference type="Proteomes" id="UP001408594"/>
    </source>
</evidence>
<feature type="signal peptide" evidence="1">
    <location>
        <begin position="1"/>
        <end position="32"/>
    </location>
</feature>
<gene>
    <name evidence="2" type="ORF">Maes01_02395</name>
</gene>
<evidence type="ECO:0000256" key="1">
    <source>
        <dbReference type="SAM" id="SignalP"/>
    </source>
</evidence>
<dbReference type="RefSeq" id="WP_345551813.1">
    <property type="nucleotide sequence ID" value="NZ_BAABRT010000021.1"/>
</dbReference>
<dbReference type="Proteomes" id="UP001408594">
    <property type="component" value="Unassembled WGS sequence"/>
</dbReference>
<name>A0ABP9WRI7_9GAMM</name>
<organism evidence="2 3">
    <name type="scientific">Microbulbifer aestuariivivens</name>
    <dbReference type="NCBI Taxonomy" id="1908308"/>
    <lineage>
        <taxon>Bacteria</taxon>
        <taxon>Pseudomonadati</taxon>
        <taxon>Pseudomonadota</taxon>
        <taxon>Gammaproteobacteria</taxon>
        <taxon>Cellvibrionales</taxon>
        <taxon>Microbulbiferaceae</taxon>
        <taxon>Microbulbifer</taxon>
    </lineage>
</organism>
<protein>
    <recommendedName>
        <fullName evidence="4">DUF4198 domain-containing protein</fullName>
    </recommendedName>
</protein>
<keyword evidence="3" id="KW-1185">Reference proteome</keyword>
<feature type="chain" id="PRO_5045121296" description="DUF4198 domain-containing protein" evidence="1">
    <location>
        <begin position="33"/>
        <end position="265"/>
    </location>
</feature>
<comment type="caution">
    <text evidence="2">The sequence shown here is derived from an EMBL/GenBank/DDBJ whole genome shotgun (WGS) entry which is preliminary data.</text>
</comment>
<accession>A0ABP9WRI7</accession>
<sequence>MPRNQWKPFQSITVQWISLLLVCLVALPVANASEPKATDIVVRAKSKDAKFIGSSMGGAMVRIRDAESGEILAEGLTEGSTGNTDLIMQQPHRRHQSIAEGAAAFRTSLMLSEPVFVTVEVLAPYIKKQARVAAQTQVWLVPGKHLDGEGLVVEIPGLVVDVLSPQTHRYTQMADAPFPIRANVVMMCGCPISEGGLWDGSQMEVAALVKKDGRDFATIPLALEDVNTFGGELQPDGPGLYQLLVYAYDPRTGNTGVDQVSFIVR</sequence>